<sequence length="110" mass="11431">MVVCTLHPSRAPPHQGRLSRTNPRPHYGHASPPWSPSRTAGVAPLAMPPSHAAIVAPPAVVAPRPIKGTRELPHSPEPTLGPTVVTPPAHLPTVVALPCASFASQHLGIT</sequence>
<evidence type="ECO:0000313" key="3">
    <source>
        <dbReference type="Proteomes" id="UP000729402"/>
    </source>
</evidence>
<protein>
    <submittedName>
        <fullName evidence="2">Uncharacterized protein</fullName>
    </submittedName>
</protein>
<proteinExistence type="predicted"/>
<reference evidence="2" key="2">
    <citation type="submission" date="2021-02" db="EMBL/GenBank/DDBJ databases">
        <authorList>
            <person name="Kimball J.A."/>
            <person name="Haas M.W."/>
            <person name="Macchietto M."/>
            <person name="Kono T."/>
            <person name="Duquette J."/>
            <person name="Shao M."/>
        </authorList>
    </citation>
    <scope>NUCLEOTIDE SEQUENCE</scope>
    <source>
        <tissue evidence="2">Fresh leaf tissue</tissue>
    </source>
</reference>
<name>A0A8J5V6X4_ZIZPA</name>
<evidence type="ECO:0000313" key="2">
    <source>
        <dbReference type="EMBL" id="KAG8052305.1"/>
    </source>
</evidence>
<organism evidence="2 3">
    <name type="scientific">Zizania palustris</name>
    <name type="common">Northern wild rice</name>
    <dbReference type="NCBI Taxonomy" id="103762"/>
    <lineage>
        <taxon>Eukaryota</taxon>
        <taxon>Viridiplantae</taxon>
        <taxon>Streptophyta</taxon>
        <taxon>Embryophyta</taxon>
        <taxon>Tracheophyta</taxon>
        <taxon>Spermatophyta</taxon>
        <taxon>Magnoliopsida</taxon>
        <taxon>Liliopsida</taxon>
        <taxon>Poales</taxon>
        <taxon>Poaceae</taxon>
        <taxon>BOP clade</taxon>
        <taxon>Oryzoideae</taxon>
        <taxon>Oryzeae</taxon>
        <taxon>Zizaniinae</taxon>
        <taxon>Zizania</taxon>
    </lineage>
</organism>
<dbReference type="AlphaFoldDB" id="A0A8J5V6X4"/>
<keyword evidence="3" id="KW-1185">Reference proteome</keyword>
<accession>A0A8J5V6X4</accession>
<dbReference type="Proteomes" id="UP000729402">
    <property type="component" value="Unassembled WGS sequence"/>
</dbReference>
<feature type="region of interest" description="Disordered" evidence="1">
    <location>
        <begin position="65"/>
        <end position="85"/>
    </location>
</feature>
<reference evidence="2" key="1">
    <citation type="journal article" date="2021" name="bioRxiv">
        <title>Whole Genome Assembly and Annotation of Northern Wild Rice, Zizania palustris L., Supports a Whole Genome Duplication in the Zizania Genus.</title>
        <authorList>
            <person name="Haas M."/>
            <person name="Kono T."/>
            <person name="Macchietto M."/>
            <person name="Millas R."/>
            <person name="McGilp L."/>
            <person name="Shao M."/>
            <person name="Duquette J."/>
            <person name="Hirsch C.N."/>
            <person name="Kimball J."/>
        </authorList>
    </citation>
    <scope>NUCLEOTIDE SEQUENCE</scope>
    <source>
        <tissue evidence="2">Fresh leaf tissue</tissue>
    </source>
</reference>
<dbReference type="EMBL" id="JAAALK010000288">
    <property type="protein sequence ID" value="KAG8052305.1"/>
    <property type="molecule type" value="Genomic_DNA"/>
</dbReference>
<comment type="caution">
    <text evidence="2">The sequence shown here is derived from an EMBL/GenBank/DDBJ whole genome shotgun (WGS) entry which is preliminary data.</text>
</comment>
<gene>
    <name evidence="2" type="ORF">GUJ93_ZPchr0001g29229</name>
</gene>
<feature type="region of interest" description="Disordered" evidence="1">
    <location>
        <begin position="1"/>
        <end position="43"/>
    </location>
</feature>
<evidence type="ECO:0000256" key="1">
    <source>
        <dbReference type="SAM" id="MobiDB-lite"/>
    </source>
</evidence>